<comment type="caution">
    <text evidence="1">The sequence shown here is derived from an EMBL/GenBank/DDBJ whole genome shotgun (WGS) entry which is preliminary data.</text>
</comment>
<name>A0ABP9FJ69_9SPHI</name>
<dbReference type="EMBL" id="BAABJI010000001">
    <property type="protein sequence ID" value="GAA4901704.1"/>
    <property type="molecule type" value="Genomic_DNA"/>
</dbReference>
<evidence type="ECO:0000313" key="1">
    <source>
        <dbReference type="EMBL" id="GAA4901704.1"/>
    </source>
</evidence>
<proteinExistence type="predicted"/>
<keyword evidence="2" id="KW-1185">Reference proteome</keyword>
<gene>
    <name evidence="1" type="ORF">GCM10023313_00200</name>
</gene>
<sequence length="85" mass="10193">MPLYLYRMKNFTVEADSATFEFNTMNIQRLQLFQVYVTHNGEKKRFHMQVNDQGDFKITDPQSCPEEYHRTEEQLNKAIQIYGKP</sequence>
<dbReference type="Proteomes" id="UP001501436">
    <property type="component" value="Unassembled WGS sequence"/>
</dbReference>
<protein>
    <submittedName>
        <fullName evidence="1">Uncharacterized protein</fullName>
    </submittedName>
</protein>
<evidence type="ECO:0000313" key="2">
    <source>
        <dbReference type="Proteomes" id="UP001501436"/>
    </source>
</evidence>
<organism evidence="1 2">
    <name type="scientific">Mucilaginibacter defluvii</name>
    <dbReference type="NCBI Taxonomy" id="1196019"/>
    <lineage>
        <taxon>Bacteria</taxon>
        <taxon>Pseudomonadati</taxon>
        <taxon>Bacteroidota</taxon>
        <taxon>Sphingobacteriia</taxon>
        <taxon>Sphingobacteriales</taxon>
        <taxon>Sphingobacteriaceae</taxon>
        <taxon>Mucilaginibacter</taxon>
    </lineage>
</organism>
<accession>A0ABP9FJ69</accession>
<reference evidence="2" key="1">
    <citation type="journal article" date="2019" name="Int. J. Syst. Evol. Microbiol.">
        <title>The Global Catalogue of Microorganisms (GCM) 10K type strain sequencing project: providing services to taxonomists for standard genome sequencing and annotation.</title>
        <authorList>
            <consortium name="The Broad Institute Genomics Platform"/>
            <consortium name="The Broad Institute Genome Sequencing Center for Infectious Disease"/>
            <person name="Wu L."/>
            <person name="Ma J."/>
        </authorList>
    </citation>
    <scope>NUCLEOTIDE SEQUENCE [LARGE SCALE GENOMIC DNA]</scope>
    <source>
        <strain evidence="2">JCM 18283</strain>
    </source>
</reference>